<feature type="transmembrane region" description="Helical" evidence="5">
    <location>
        <begin position="366"/>
        <end position="387"/>
    </location>
</feature>
<comment type="subcellular location">
    <subcellularLocation>
        <location evidence="1">Membrane</location>
        <topology evidence="1">Multi-pass membrane protein</topology>
    </subcellularLocation>
</comment>
<keyword evidence="2 5" id="KW-0812">Transmembrane</keyword>
<accession>A0A1F4X8P6</accession>
<feature type="transmembrane region" description="Helical" evidence="5">
    <location>
        <begin position="86"/>
        <end position="107"/>
    </location>
</feature>
<feature type="transmembrane region" description="Helical" evidence="5">
    <location>
        <begin position="28"/>
        <end position="47"/>
    </location>
</feature>
<dbReference type="AlphaFoldDB" id="A0A1F4X8P6"/>
<comment type="caution">
    <text evidence="7">The sequence shown here is derived from an EMBL/GenBank/DDBJ whole genome shotgun (WGS) entry which is preliminary data.</text>
</comment>
<evidence type="ECO:0000256" key="1">
    <source>
        <dbReference type="ARBA" id="ARBA00004141"/>
    </source>
</evidence>
<dbReference type="PANTHER" id="PTHR37422">
    <property type="entry name" value="TEICHURONIC ACID BIOSYNTHESIS PROTEIN TUAE"/>
    <property type="match status" value="1"/>
</dbReference>
<dbReference type="InterPro" id="IPR051533">
    <property type="entry name" value="WaaL-like"/>
</dbReference>
<reference evidence="7 8" key="1">
    <citation type="journal article" date="2016" name="Nat. Commun.">
        <title>Thousands of microbial genomes shed light on interconnected biogeochemical processes in an aquifer system.</title>
        <authorList>
            <person name="Anantharaman K."/>
            <person name="Brown C.T."/>
            <person name="Hug L.A."/>
            <person name="Sharon I."/>
            <person name="Castelle C.J."/>
            <person name="Probst A.J."/>
            <person name="Thomas B.C."/>
            <person name="Singh A."/>
            <person name="Wilkins M.J."/>
            <person name="Karaoz U."/>
            <person name="Brodie E.L."/>
            <person name="Williams K.H."/>
            <person name="Hubbard S.S."/>
            <person name="Banfield J.F."/>
        </authorList>
    </citation>
    <scope>NUCLEOTIDE SEQUENCE [LARGE SCALE GENOMIC DNA]</scope>
</reference>
<keyword evidence="4 5" id="KW-0472">Membrane</keyword>
<name>A0A1F4X8P6_UNCKA</name>
<feature type="transmembrane region" description="Helical" evidence="5">
    <location>
        <begin position="226"/>
        <end position="241"/>
    </location>
</feature>
<feature type="transmembrane region" description="Helical" evidence="5">
    <location>
        <begin position="332"/>
        <end position="354"/>
    </location>
</feature>
<dbReference type="InterPro" id="IPR007016">
    <property type="entry name" value="O-antigen_ligase-rel_domated"/>
</dbReference>
<keyword evidence="3 5" id="KW-1133">Transmembrane helix</keyword>
<dbReference type="Pfam" id="PF04932">
    <property type="entry name" value="Wzy_C"/>
    <property type="match status" value="1"/>
</dbReference>
<evidence type="ECO:0000256" key="2">
    <source>
        <dbReference type="ARBA" id="ARBA00022692"/>
    </source>
</evidence>
<feature type="transmembrane region" description="Helical" evidence="5">
    <location>
        <begin position="161"/>
        <end position="183"/>
    </location>
</feature>
<gene>
    <name evidence="7" type="ORF">A2619_03105</name>
</gene>
<dbReference type="Proteomes" id="UP000176815">
    <property type="component" value="Unassembled WGS sequence"/>
</dbReference>
<evidence type="ECO:0000256" key="4">
    <source>
        <dbReference type="ARBA" id="ARBA00023136"/>
    </source>
</evidence>
<evidence type="ECO:0000259" key="6">
    <source>
        <dbReference type="Pfam" id="PF04932"/>
    </source>
</evidence>
<dbReference type="PANTHER" id="PTHR37422:SF23">
    <property type="entry name" value="TEICHURONIC ACID BIOSYNTHESIS PROTEIN TUAE"/>
    <property type="match status" value="1"/>
</dbReference>
<proteinExistence type="predicted"/>
<dbReference type="EMBL" id="MEWG01000008">
    <property type="protein sequence ID" value="OGC78042.1"/>
    <property type="molecule type" value="Genomic_DNA"/>
</dbReference>
<feature type="transmembrane region" description="Helical" evidence="5">
    <location>
        <begin position="203"/>
        <end position="220"/>
    </location>
</feature>
<dbReference type="GO" id="GO:0016020">
    <property type="term" value="C:membrane"/>
    <property type="evidence" value="ECO:0007669"/>
    <property type="project" value="UniProtKB-SubCell"/>
</dbReference>
<sequence length="406" mass="46181">MHKFNVFLLILVLSLGQLVSVVKTGETSIYLFDLFILIFSFGYFIYFISVRRSFKLPKLLLLICVFTLIAGLSLLYRFSAYPLDKFVVALFYFVRLVGYLTASIVIFNLLEAKLLTLEILYKFIVASGLFIVAIGLIQLVVLPDFETLDPALGWDPHKNRLASTFFDPNFTGAYLVICITIIFEKLFSKKGLSLHNLKVSSKLNLLGLFSILLILFYAVFLTFSRSAWAMLAVIIFIYGIYRSRLLLFLSLFLAFGAYYAVPRIQTRIAGVTDPADSARFRYVSWVNTSEIIKDNWFAGVGFNTMRYVQKDYGFLNWDTLYVHSGAGSDSSLMFIFATTGILGILIFTVGFLYVFVRSLDKNQQNILLVALITSLMVESLFINSLFYPQIMFLWMTLLAVNSPSRT</sequence>
<feature type="domain" description="O-antigen ligase-related" evidence="6">
    <location>
        <begin position="212"/>
        <end position="347"/>
    </location>
</feature>
<feature type="transmembrane region" description="Helical" evidence="5">
    <location>
        <begin position="59"/>
        <end position="80"/>
    </location>
</feature>
<evidence type="ECO:0000256" key="5">
    <source>
        <dbReference type="SAM" id="Phobius"/>
    </source>
</evidence>
<evidence type="ECO:0000313" key="7">
    <source>
        <dbReference type="EMBL" id="OGC78042.1"/>
    </source>
</evidence>
<protein>
    <recommendedName>
        <fullName evidence="6">O-antigen ligase-related domain-containing protein</fullName>
    </recommendedName>
</protein>
<evidence type="ECO:0000313" key="8">
    <source>
        <dbReference type="Proteomes" id="UP000176815"/>
    </source>
</evidence>
<organism evidence="7 8">
    <name type="scientific">candidate division WWE3 bacterium RIFOXYD1_FULL_39_9</name>
    <dbReference type="NCBI Taxonomy" id="1802649"/>
    <lineage>
        <taxon>Bacteria</taxon>
        <taxon>Katanobacteria</taxon>
    </lineage>
</organism>
<feature type="transmembrane region" description="Helical" evidence="5">
    <location>
        <begin position="119"/>
        <end position="141"/>
    </location>
</feature>
<feature type="transmembrane region" description="Helical" evidence="5">
    <location>
        <begin position="246"/>
        <end position="261"/>
    </location>
</feature>
<evidence type="ECO:0000256" key="3">
    <source>
        <dbReference type="ARBA" id="ARBA00022989"/>
    </source>
</evidence>